<evidence type="ECO:0000256" key="1">
    <source>
        <dbReference type="SAM" id="SignalP"/>
    </source>
</evidence>
<reference evidence="2" key="1">
    <citation type="journal article" date="2016" name="Nat. Genet.">
        <title>A high-quality carrot genome assembly provides new insights into carotenoid accumulation and asterid genome evolution.</title>
        <authorList>
            <person name="Iorizzo M."/>
            <person name="Ellison S."/>
            <person name="Senalik D."/>
            <person name="Zeng P."/>
            <person name="Satapoomin P."/>
            <person name="Huang J."/>
            <person name="Bowman M."/>
            <person name="Iovene M."/>
            <person name="Sanseverino W."/>
            <person name="Cavagnaro P."/>
            <person name="Yildiz M."/>
            <person name="Macko-Podgorni A."/>
            <person name="Moranska E."/>
            <person name="Grzebelus E."/>
            <person name="Grzebelus D."/>
            <person name="Ashrafi H."/>
            <person name="Zheng Z."/>
            <person name="Cheng S."/>
            <person name="Spooner D."/>
            <person name="Van Deynze A."/>
            <person name="Simon P."/>
        </authorList>
    </citation>
    <scope>NUCLEOTIDE SEQUENCE</scope>
    <source>
        <tissue evidence="2">Leaf</tissue>
    </source>
</reference>
<reference evidence="2" key="2">
    <citation type="submission" date="2022-03" db="EMBL/GenBank/DDBJ databases">
        <title>Draft title - Genomic analysis of global carrot germplasm unveils the trajectory of domestication and the origin of high carotenoid orange carrot.</title>
        <authorList>
            <person name="Iorizzo M."/>
            <person name="Ellison S."/>
            <person name="Senalik D."/>
            <person name="Macko-Podgorni A."/>
            <person name="Grzebelus D."/>
            <person name="Bostan H."/>
            <person name="Rolling W."/>
            <person name="Curaba J."/>
            <person name="Simon P."/>
        </authorList>
    </citation>
    <scope>NUCLEOTIDE SEQUENCE</scope>
    <source>
        <tissue evidence="2">Leaf</tissue>
    </source>
</reference>
<dbReference type="PANTHER" id="PTHR37199">
    <property type="entry name" value="TRANSMEMBRANE PROTEIN"/>
    <property type="match status" value="1"/>
</dbReference>
<dbReference type="PANTHER" id="PTHR37199:SF5">
    <property type="entry name" value="TRANSMEMBRANE PROTEIN"/>
    <property type="match status" value="1"/>
</dbReference>
<feature type="chain" id="PRO_5041974233" evidence="1">
    <location>
        <begin position="27"/>
        <end position="63"/>
    </location>
</feature>
<name>A0AAF0WXI3_DAUCS</name>
<protein>
    <submittedName>
        <fullName evidence="2">Uncharacterized protein</fullName>
    </submittedName>
</protein>
<sequence>MSREDGVSGVFLMFWAVLLAISLASAIIFSCAEGASKDKSGADDSNVCTGTMCGAECGAGCGG</sequence>
<dbReference type="PROSITE" id="PS51257">
    <property type="entry name" value="PROKAR_LIPOPROTEIN"/>
    <property type="match status" value="1"/>
</dbReference>
<dbReference type="Proteomes" id="UP000077755">
    <property type="component" value="Chromosome 4"/>
</dbReference>
<feature type="signal peptide" evidence="1">
    <location>
        <begin position="1"/>
        <end position="26"/>
    </location>
</feature>
<gene>
    <name evidence="2" type="ORF">DCAR_0416092</name>
</gene>
<keyword evidence="1" id="KW-0732">Signal</keyword>
<proteinExistence type="predicted"/>
<keyword evidence="3" id="KW-1185">Reference proteome</keyword>
<organism evidence="2 3">
    <name type="scientific">Daucus carota subsp. sativus</name>
    <name type="common">Carrot</name>
    <dbReference type="NCBI Taxonomy" id="79200"/>
    <lineage>
        <taxon>Eukaryota</taxon>
        <taxon>Viridiplantae</taxon>
        <taxon>Streptophyta</taxon>
        <taxon>Embryophyta</taxon>
        <taxon>Tracheophyta</taxon>
        <taxon>Spermatophyta</taxon>
        <taxon>Magnoliopsida</taxon>
        <taxon>eudicotyledons</taxon>
        <taxon>Gunneridae</taxon>
        <taxon>Pentapetalae</taxon>
        <taxon>asterids</taxon>
        <taxon>campanulids</taxon>
        <taxon>Apiales</taxon>
        <taxon>Apiaceae</taxon>
        <taxon>Apioideae</taxon>
        <taxon>Scandiceae</taxon>
        <taxon>Daucinae</taxon>
        <taxon>Daucus</taxon>
        <taxon>Daucus sect. Daucus</taxon>
    </lineage>
</organism>
<dbReference type="AlphaFoldDB" id="A0AAF0WXI3"/>
<dbReference type="EMBL" id="CP093346">
    <property type="protein sequence ID" value="WOG96756.1"/>
    <property type="molecule type" value="Genomic_DNA"/>
</dbReference>
<accession>A0AAF0WXI3</accession>
<evidence type="ECO:0000313" key="3">
    <source>
        <dbReference type="Proteomes" id="UP000077755"/>
    </source>
</evidence>
<evidence type="ECO:0000313" key="2">
    <source>
        <dbReference type="EMBL" id="WOG96756.1"/>
    </source>
</evidence>